<dbReference type="AlphaFoldDB" id="F0EZC2"/>
<dbReference type="STRING" id="888741.HMPREF9098_1206"/>
<keyword evidence="2" id="KW-1185">Reference proteome</keyword>
<dbReference type="Proteomes" id="UP000004088">
    <property type="component" value="Unassembled WGS sequence"/>
</dbReference>
<name>F0EZC2_9NEIS</name>
<proteinExistence type="predicted"/>
<protein>
    <submittedName>
        <fullName evidence="1">Uncharacterized protein</fullName>
    </submittedName>
</protein>
<gene>
    <name evidence="1" type="ORF">HMPREF9098_1206</name>
</gene>
<evidence type="ECO:0000313" key="1">
    <source>
        <dbReference type="EMBL" id="EGC17379.1"/>
    </source>
</evidence>
<organism evidence="1 2">
    <name type="scientific">Kingella denitrificans ATCC 33394</name>
    <dbReference type="NCBI Taxonomy" id="888741"/>
    <lineage>
        <taxon>Bacteria</taxon>
        <taxon>Pseudomonadati</taxon>
        <taxon>Pseudomonadota</taxon>
        <taxon>Betaproteobacteria</taxon>
        <taxon>Neisseriales</taxon>
        <taxon>Neisseriaceae</taxon>
        <taxon>Kingella</taxon>
    </lineage>
</organism>
<comment type="caution">
    <text evidence="1">The sequence shown here is derived from an EMBL/GenBank/DDBJ whole genome shotgun (WGS) entry which is preliminary data.</text>
</comment>
<reference evidence="1 2" key="1">
    <citation type="submission" date="2011-01" db="EMBL/GenBank/DDBJ databases">
        <authorList>
            <person name="Muzny D."/>
            <person name="Qin X."/>
            <person name="Deng J."/>
            <person name="Jiang H."/>
            <person name="Liu Y."/>
            <person name="Qu J."/>
            <person name="Song X.-Z."/>
            <person name="Zhang L."/>
            <person name="Thornton R."/>
            <person name="Coyle M."/>
            <person name="Francisco L."/>
            <person name="Jackson L."/>
            <person name="Javaid M."/>
            <person name="Korchina V."/>
            <person name="Kovar C."/>
            <person name="Mata R."/>
            <person name="Mathew T."/>
            <person name="Ngo R."/>
            <person name="Nguyen L."/>
            <person name="Nguyen N."/>
            <person name="Okwuonu G."/>
            <person name="Ongeri F."/>
            <person name="Pham C."/>
            <person name="Simmons D."/>
            <person name="Wilczek-Boney K."/>
            <person name="Hale W."/>
            <person name="Jakkamsetti A."/>
            <person name="Pham P."/>
            <person name="Ruth R."/>
            <person name="San Lucas F."/>
            <person name="Warren J."/>
            <person name="Zhang J."/>
            <person name="Zhao Z."/>
            <person name="Zhou C."/>
            <person name="Zhu D."/>
            <person name="Lee S."/>
            <person name="Bess C."/>
            <person name="Blankenburg K."/>
            <person name="Forbes L."/>
            <person name="Fu Q."/>
            <person name="Gubbala S."/>
            <person name="Hirani K."/>
            <person name="Jayaseelan J.C."/>
            <person name="Lara F."/>
            <person name="Munidasa M."/>
            <person name="Palculict T."/>
            <person name="Patil S."/>
            <person name="Pu L.-L."/>
            <person name="Saada N."/>
            <person name="Tang L."/>
            <person name="Weissenberger G."/>
            <person name="Zhu Y."/>
            <person name="Hemphill L."/>
            <person name="Shang Y."/>
            <person name="Youmans B."/>
            <person name="Ayvaz T."/>
            <person name="Ross M."/>
            <person name="Santibanez J."/>
            <person name="Aqrawi P."/>
            <person name="Gross S."/>
            <person name="Joshi V."/>
            <person name="Fowler G."/>
            <person name="Nazareth L."/>
            <person name="Reid J."/>
            <person name="Worley K."/>
            <person name="Petrosino J."/>
            <person name="Highlander S."/>
            <person name="Gibbs R."/>
        </authorList>
    </citation>
    <scope>NUCLEOTIDE SEQUENCE [LARGE SCALE GENOMIC DNA]</scope>
    <source>
        <strain evidence="1 2">ATCC 33394</strain>
    </source>
</reference>
<dbReference type="HOGENOM" id="CLU_2954374_0_0_4"/>
<sequence length="59" mass="6676">MFKVQAAFLRYNAAPMPNGRMANNGRRHNVQAAFSRCKAACTPFTAQFPIHHARHRPIP</sequence>
<accession>F0EZC2</accession>
<dbReference type="EMBL" id="AEWV01000020">
    <property type="protein sequence ID" value="EGC17379.1"/>
    <property type="molecule type" value="Genomic_DNA"/>
</dbReference>
<evidence type="ECO:0000313" key="2">
    <source>
        <dbReference type="Proteomes" id="UP000004088"/>
    </source>
</evidence>